<keyword evidence="3" id="KW-1185">Reference proteome</keyword>
<evidence type="ECO:0000259" key="1">
    <source>
        <dbReference type="PROSITE" id="PS50801"/>
    </source>
</evidence>
<dbReference type="EMBL" id="DF820458">
    <property type="protein sequence ID" value="GAK51989.1"/>
    <property type="molecule type" value="Genomic_DNA"/>
</dbReference>
<dbReference type="Proteomes" id="UP000030700">
    <property type="component" value="Unassembled WGS sequence"/>
</dbReference>
<dbReference type="SUPFAM" id="SSF52091">
    <property type="entry name" value="SpoIIaa-like"/>
    <property type="match status" value="1"/>
</dbReference>
<reference evidence="2" key="1">
    <citation type="journal article" date="2015" name="PeerJ">
        <title>First genomic representation of candidate bacterial phylum KSB3 points to enhanced environmental sensing as a trigger of wastewater bulking.</title>
        <authorList>
            <person name="Sekiguchi Y."/>
            <person name="Ohashi A."/>
            <person name="Parks D.H."/>
            <person name="Yamauchi T."/>
            <person name="Tyson G.W."/>
            <person name="Hugenholtz P."/>
        </authorList>
    </citation>
    <scope>NUCLEOTIDE SEQUENCE [LARGE SCALE GENOMIC DNA]</scope>
</reference>
<dbReference type="STRING" id="1499966.U14_03235"/>
<proteinExistence type="predicted"/>
<evidence type="ECO:0000313" key="2">
    <source>
        <dbReference type="EMBL" id="GAK51989.1"/>
    </source>
</evidence>
<dbReference type="InterPro" id="IPR036513">
    <property type="entry name" value="STAS_dom_sf"/>
</dbReference>
<dbReference type="AlphaFoldDB" id="A0A081BNM3"/>
<evidence type="ECO:0000313" key="3">
    <source>
        <dbReference type="Proteomes" id="UP000030700"/>
    </source>
</evidence>
<accession>A0A081BNM3</accession>
<dbReference type="HOGENOM" id="CLU_136789_0_0_0"/>
<feature type="domain" description="STAS" evidence="1">
    <location>
        <begin position="7"/>
        <end position="115"/>
    </location>
</feature>
<sequence length="115" mass="13091">MKKVTGDEYQILYDPSTATIEFTGSLRLLGASSYEPIIELLDEVAEQKPKIITVQLKKLQFLNSSGINALSKFVIRVRNEKHSDIVVQGTEAFPWQSKSLRNLQRLMPELRLEIS</sequence>
<dbReference type="InterPro" id="IPR002645">
    <property type="entry name" value="STAS_dom"/>
</dbReference>
<dbReference type="Gene3D" id="3.30.750.24">
    <property type="entry name" value="STAS domain"/>
    <property type="match status" value="1"/>
</dbReference>
<name>A0A081BNM3_9BACT</name>
<protein>
    <recommendedName>
        <fullName evidence="1">STAS domain-containing protein</fullName>
    </recommendedName>
</protein>
<gene>
    <name evidence="2" type="ORF">U14_03235</name>
</gene>
<dbReference type="PROSITE" id="PS50801">
    <property type="entry name" value="STAS"/>
    <property type="match status" value="1"/>
</dbReference>
<dbReference type="NCBIfam" id="NF047705">
    <property type="entry name" value="slr1659_superfam"/>
    <property type="match status" value="1"/>
</dbReference>
<organism evidence="2">
    <name type="scientific">Candidatus Moduliflexus flocculans</name>
    <dbReference type="NCBI Taxonomy" id="1499966"/>
    <lineage>
        <taxon>Bacteria</taxon>
        <taxon>Candidatus Moduliflexota</taxon>
        <taxon>Candidatus Moduliflexia</taxon>
        <taxon>Candidatus Moduliflexales</taxon>
        <taxon>Candidatus Moduliflexaceae</taxon>
    </lineage>
</organism>